<gene>
    <name evidence="2" type="ORF">B0H17DRAFT_1196952</name>
</gene>
<protein>
    <submittedName>
        <fullName evidence="2">Uncharacterized protein</fullName>
    </submittedName>
</protein>
<organism evidence="2 3">
    <name type="scientific">Mycena rosella</name>
    <name type="common">Pink bonnet</name>
    <name type="synonym">Agaricus rosellus</name>
    <dbReference type="NCBI Taxonomy" id="1033263"/>
    <lineage>
        <taxon>Eukaryota</taxon>
        <taxon>Fungi</taxon>
        <taxon>Dikarya</taxon>
        <taxon>Basidiomycota</taxon>
        <taxon>Agaricomycotina</taxon>
        <taxon>Agaricomycetes</taxon>
        <taxon>Agaricomycetidae</taxon>
        <taxon>Agaricales</taxon>
        <taxon>Marasmiineae</taxon>
        <taxon>Mycenaceae</taxon>
        <taxon>Mycena</taxon>
    </lineage>
</organism>
<evidence type="ECO:0000256" key="1">
    <source>
        <dbReference type="SAM" id="MobiDB-lite"/>
    </source>
</evidence>
<feature type="region of interest" description="Disordered" evidence="1">
    <location>
        <begin position="162"/>
        <end position="210"/>
    </location>
</feature>
<dbReference type="AlphaFoldDB" id="A0AAD7DSI1"/>
<feature type="region of interest" description="Disordered" evidence="1">
    <location>
        <begin position="233"/>
        <end position="300"/>
    </location>
</feature>
<evidence type="ECO:0000313" key="3">
    <source>
        <dbReference type="Proteomes" id="UP001221757"/>
    </source>
</evidence>
<accession>A0AAD7DSI1</accession>
<dbReference type="Proteomes" id="UP001221757">
    <property type="component" value="Unassembled WGS sequence"/>
</dbReference>
<feature type="region of interest" description="Disordered" evidence="1">
    <location>
        <begin position="53"/>
        <end position="98"/>
    </location>
</feature>
<sequence length="300" mass="32637">MNNSSSNQRLRLRPFHVAVRDPWAAVNGGDDVPGTAGETAVKGTSYRARLRSIPPAPVLHRPPSSPGAQCTRASGMRGKRAETRGRRQVSSISASALPPPFGTPRAVVLLTDARGPGTAGGRRASAPHRPICVPGARYALLARLSTRRDAWSRRPRDARATLAPVKRVSRSSPSQIGTRRSWRARGALAGDSDPNAVASKERANEARRATVQARDLHSCIPPARAAARRRWCARSQAPPRHAGLTSAHPNRPQVATRTPFPRKEEERRKPKMGQRAVREIATFRSPSQSESVPVWHRIGT</sequence>
<dbReference type="EMBL" id="JARKIE010000026">
    <property type="protein sequence ID" value="KAJ7698379.1"/>
    <property type="molecule type" value="Genomic_DNA"/>
</dbReference>
<evidence type="ECO:0000313" key="2">
    <source>
        <dbReference type="EMBL" id="KAJ7698379.1"/>
    </source>
</evidence>
<name>A0AAD7DSI1_MYCRO</name>
<comment type="caution">
    <text evidence="2">The sequence shown here is derived from an EMBL/GenBank/DDBJ whole genome shotgun (WGS) entry which is preliminary data.</text>
</comment>
<keyword evidence="3" id="KW-1185">Reference proteome</keyword>
<proteinExistence type="predicted"/>
<reference evidence="2" key="1">
    <citation type="submission" date="2023-03" db="EMBL/GenBank/DDBJ databases">
        <title>Massive genome expansion in bonnet fungi (Mycena s.s.) driven by repeated elements and novel gene families across ecological guilds.</title>
        <authorList>
            <consortium name="Lawrence Berkeley National Laboratory"/>
            <person name="Harder C.B."/>
            <person name="Miyauchi S."/>
            <person name="Viragh M."/>
            <person name="Kuo A."/>
            <person name="Thoen E."/>
            <person name="Andreopoulos B."/>
            <person name="Lu D."/>
            <person name="Skrede I."/>
            <person name="Drula E."/>
            <person name="Henrissat B."/>
            <person name="Morin E."/>
            <person name="Kohler A."/>
            <person name="Barry K."/>
            <person name="LaButti K."/>
            <person name="Morin E."/>
            <person name="Salamov A."/>
            <person name="Lipzen A."/>
            <person name="Mereny Z."/>
            <person name="Hegedus B."/>
            <person name="Baldrian P."/>
            <person name="Stursova M."/>
            <person name="Weitz H."/>
            <person name="Taylor A."/>
            <person name="Grigoriev I.V."/>
            <person name="Nagy L.G."/>
            <person name="Martin F."/>
            <person name="Kauserud H."/>
        </authorList>
    </citation>
    <scope>NUCLEOTIDE SEQUENCE</scope>
    <source>
        <strain evidence="2">CBHHK067</strain>
    </source>
</reference>
<feature type="compositionally biased region" description="Basic and acidic residues" evidence="1">
    <location>
        <begin position="199"/>
        <end position="208"/>
    </location>
</feature>